<dbReference type="SUPFAM" id="SSF51306">
    <property type="entry name" value="LexA/Signal peptidase"/>
    <property type="match status" value="1"/>
</dbReference>
<dbReference type="Proteomes" id="UP000244906">
    <property type="component" value="Unassembled WGS sequence"/>
</dbReference>
<dbReference type="EMBL" id="QDDL01000004">
    <property type="protein sequence ID" value="PVZ69008.1"/>
    <property type="molecule type" value="Genomic_DNA"/>
</dbReference>
<dbReference type="InterPro" id="IPR036286">
    <property type="entry name" value="LexA/Signal_pep-like_sf"/>
</dbReference>
<evidence type="ECO:0000313" key="2">
    <source>
        <dbReference type="EMBL" id="PVZ69008.1"/>
    </source>
</evidence>
<name>A0A2V1GTR6_9GAMM</name>
<gene>
    <name evidence="2" type="ORF">DC094_12245</name>
</gene>
<feature type="domain" description="Peptidase S24/S26A/S26B/S26C" evidence="1">
    <location>
        <begin position="12"/>
        <end position="127"/>
    </location>
</feature>
<sequence length="143" mass="15647">MQQSLPSSLQLPLLGFASAGFPSPAADYQERTLDLSQHLIQHPSSSFFMQADGHSMQGVGIFDQDLLLVDRSLTAQQGDVVIAEINGSLLVKQLCYHKKQPQLRSTCDSYPAIPCNPEQIEQIWGVVTSVIHSLRPSCQLANA</sequence>
<organism evidence="2 3">
    <name type="scientific">Pelagibaculum spongiae</name>
    <dbReference type="NCBI Taxonomy" id="2080658"/>
    <lineage>
        <taxon>Bacteria</taxon>
        <taxon>Pseudomonadati</taxon>
        <taxon>Pseudomonadota</taxon>
        <taxon>Gammaproteobacteria</taxon>
        <taxon>Oceanospirillales</taxon>
        <taxon>Pelagibaculum</taxon>
    </lineage>
</organism>
<proteinExistence type="predicted"/>
<dbReference type="InterPro" id="IPR050077">
    <property type="entry name" value="LexA_repressor"/>
</dbReference>
<dbReference type="Gene3D" id="2.10.109.10">
    <property type="entry name" value="Umud Fragment, subunit A"/>
    <property type="match status" value="1"/>
</dbReference>
<dbReference type="Pfam" id="PF00717">
    <property type="entry name" value="Peptidase_S24"/>
    <property type="match status" value="1"/>
</dbReference>
<dbReference type="PANTHER" id="PTHR33516:SF2">
    <property type="entry name" value="LEXA REPRESSOR-RELATED"/>
    <property type="match status" value="1"/>
</dbReference>
<dbReference type="AlphaFoldDB" id="A0A2V1GTR6"/>
<reference evidence="2 3" key="1">
    <citation type="submission" date="2018-04" db="EMBL/GenBank/DDBJ databases">
        <title>Thalassorhabdus spongiae gen. nov., sp. nov., isolated from a marine sponge in South-West Iceland.</title>
        <authorList>
            <person name="Knobloch S."/>
            <person name="Daussin A."/>
            <person name="Johannsson R."/>
            <person name="Marteinsson V.T."/>
        </authorList>
    </citation>
    <scope>NUCLEOTIDE SEQUENCE [LARGE SCALE GENOMIC DNA]</scope>
    <source>
        <strain evidence="2 3">Hp12</strain>
    </source>
</reference>
<dbReference type="RefSeq" id="WP_116687390.1">
    <property type="nucleotide sequence ID" value="NZ_CAWNYD010000004.1"/>
</dbReference>
<dbReference type="CDD" id="cd06529">
    <property type="entry name" value="S24_LexA-like"/>
    <property type="match status" value="1"/>
</dbReference>
<dbReference type="InterPro" id="IPR015927">
    <property type="entry name" value="Peptidase_S24_S26A/B/C"/>
</dbReference>
<keyword evidence="3" id="KW-1185">Reference proteome</keyword>
<dbReference type="OrthoDB" id="9787787at2"/>
<dbReference type="PANTHER" id="PTHR33516">
    <property type="entry name" value="LEXA REPRESSOR"/>
    <property type="match status" value="1"/>
</dbReference>
<comment type="caution">
    <text evidence="2">The sequence shown here is derived from an EMBL/GenBank/DDBJ whole genome shotgun (WGS) entry which is preliminary data.</text>
</comment>
<protein>
    <submittedName>
        <fullName evidence="2">DNA polymerase V</fullName>
    </submittedName>
</protein>
<dbReference type="NCBIfam" id="NF007621">
    <property type="entry name" value="PRK10276.1"/>
    <property type="match status" value="1"/>
</dbReference>
<dbReference type="InterPro" id="IPR039418">
    <property type="entry name" value="LexA-like"/>
</dbReference>
<accession>A0A2V1GTR6</accession>
<evidence type="ECO:0000259" key="1">
    <source>
        <dbReference type="Pfam" id="PF00717"/>
    </source>
</evidence>
<evidence type="ECO:0000313" key="3">
    <source>
        <dbReference type="Proteomes" id="UP000244906"/>
    </source>
</evidence>